<dbReference type="AlphaFoldDB" id="A0A8T2QF72"/>
<name>A0A8T2QF72_CERRI</name>
<sequence length="71" mass="7952">MAYQTVGVIATAKVFISSDAHCSTQISFILCRWCLDNLICSNGKLHCLTLRFYRSVLHPKRMFSSPCAAIL</sequence>
<organism evidence="1 2">
    <name type="scientific">Ceratopteris richardii</name>
    <name type="common">Triangle waterfern</name>
    <dbReference type="NCBI Taxonomy" id="49495"/>
    <lineage>
        <taxon>Eukaryota</taxon>
        <taxon>Viridiplantae</taxon>
        <taxon>Streptophyta</taxon>
        <taxon>Embryophyta</taxon>
        <taxon>Tracheophyta</taxon>
        <taxon>Polypodiopsida</taxon>
        <taxon>Polypodiidae</taxon>
        <taxon>Polypodiales</taxon>
        <taxon>Pteridineae</taxon>
        <taxon>Pteridaceae</taxon>
        <taxon>Parkerioideae</taxon>
        <taxon>Ceratopteris</taxon>
    </lineage>
</organism>
<gene>
    <name evidence="1" type="ORF">KP509_35G046300</name>
</gene>
<proteinExistence type="predicted"/>
<dbReference type="Proteomes" id="UP000825935">
    <property type="component" value="Chromosome 35"/>
</dbReference>
<reference evidence="1" key="1">
    <citation type="submission" date="2021-08" db="EMBL/GenBank/DDBJ databases">
        <title>WGS assembly of Ceratopteris richardii.</title>
        <authorList>
            <person name="Marchant D.B."/>
            <person name="Chen G."/>
            <person name="Jenkins J."/>
            <person name="Shu S."/>
            <person name="Leebens-Mack J."/>
            <person name="Grimwood J."/>
            <person name="Schmutz J."/>
            <person name="Soltis P."/>
            <person name="Soltis D."/>
            <person name="Chen Z.-H."/>
        </authorList>
    </citation>
    <scope>NUCLEOTIDE SEQUENCE</scope>
    <source>
        <strain evidence="1">Whitten #5841</strain>
        <tissue evidence="1">Leaf</tissue>
    </source>
</reference>
<evidence type="ECO:0000313" key="2">
    <source>
        <dbReference type="Proteomes" id="UP000825935"/>
    </source>
</evidence>
<accession>A0A8T2QF72</accession>
<dbReference type="EMBL" id="CM035440">
    <property type="protein sequence ID" value="KAH7282752.1"/>
    <property type="molecule type" value="Genomic_DNA"/>
</dbReference>
<comment type="caution">
    <text evidence="1">The sequence shown here is derived from an EMBL/GenBank/DDBJ whole genome shotgun (WGS) entry which is preliminary data.</text>
</comment>
<keyword evidence="2" id="KW-1185">Reference proteome</keyword>
<evidence type="ECO:0000313" key="1">
    <source>
        <dbReference type="EMBL" id="KAH7282752.1"/>
    </source>
</evidence>
<protein>
    <submittedName>
        <fullName evidence="1">Uncharacterized protein</fullName>
    </submittedName>
</protein>